<keyword evidence="2" id="KW-1185">Reference proteome</keyword>
<dbReference type="EMBL" id="CM004395">
    <property type="protein sequence ID" value="KAG8648358.1"/>
    <property type="molecule type" value="Genomic_DNA"/>
</dbReference>
<gene>
    <name evidence="1" type="ORF">MANES_09G184701v8</name>
</gene>
<protein>
    <submittedName>
        <fullName evidence="1">Uncharacterized protein</fullName>
    </submittedName>
</protein>
<proteinExistence type="predicted"/>
<name>A0ACB7H6P7_MANES</name>
<comment type="caution">
    <text evidence="1">The sequence shown here is derived from an EMBL/GenBank/DDBJ whole genome shotgun (WGS) entry which is preliminary data.</text>
</comment>
<evidence type="ECO:0000313" key="2">
    <source>
        <dbReference type="Proteomes" id="UP000091857"/>
    </source>
</evidence>
<dbReference type="Proteomes" id="UP000091857">
    <property type="component" value="Chromosome 9"/>
</dbReference>
<organism evidence="1 2">
    <name type="scientific">Manihot esculenta</name>
    <name type="common">Cassava</name>
    <name type="synonym">Jatropha manihot</name>
    <dbReference type="NCBI Taxonomy" id="3983"/>
    <lineage>
        <taxon>Eukaryota</taxon>
        <taxon>Viridiplantae</taxon>
        <taxon>Streptophyta</taxon>
        <taxon>Embryophyta</taxon>
        <taxon>Tracheophyta</taxon>
        <taxon>Spermatophyta</taxon>
        <taxon>Magnoliopsida</taxon>
        <taxon>eudicotyledons</taxon>
        <taxon>Gunneridae</taxon>
        <taxon>Pentapetalae</taxon>
        <taxon>rosids</taxon>
        <taxon>fabids</taxon>
        <taxon>Malpighiales</taxon>
        <taxon>Euphorbiaceae</taxon>
        <taxon>Crotonoideae</taxon>
        <taxon>Manihoteae</taxon>
        <taxon>Manihot</taxon>
    </lineage>
</organism>
<evidence type="ECO:0000313" key="1">
    <source>
        <dbReference type="EMBL" id="KAG8648358.1"/>
    </source>
</evidence>
<reference evidence="2" key="1">
    <citation type="journal article" date="2016" name="Nat. Biotechnol.">
        <title>Sequencing wild and cultivated cassava and related species reveals extensive interspecific hybridization and genetic diversity.</title>
        <authorList>
            <person name="Bredeson J.V."/>
            <person name="Lyons J.B."/>
            <person name="Prochnik S.E."/>
            <person name="Wu G.A."/>
            <person name="Ha C.M."/>
            <person name="Edsinger-Gonzales E."/>
            <person name="Grimwood J."/>
            <person name="Schmutz J."/>
            <person name="Rabbi I.Y."/>
            <person name="Egesi C."/>
            <person name="Nauluvula P."/>
            <person name="Lebot V."/>
            <person name="Ndunguru J."/>
            <person name="Mkamilo G."/>
            <person name="Bart R.S."/>
            <person name="Setter T.L."/>
            <person name="Gleadow R.M."/>
            <person name="Kulakow P."/>
            <person name="Ferguson M.E."/>
            <person name="Rounsley S."/>
            <person name="Rokhsar D.S."/>
        </authorList>
    </citation>
    <scope>NUCLEOTIDE SEQUENCE [LARGE SCALE GENOMIC DNA]</scope>
    <source>
        <strain evidence="2">cv. AM560-2</strain>
    </source>
</reference>
<sequence length="777" mass="88029">MIGWEDVYKVVVAMVPLYVALVLGYGSVRWWKIFTPEQCGAVNKFVCFFTLPLFTFEFTAHVDPFKMNYLFIGADAISKLIIVVVLGFWANCSSKGSYTWSITSFSLCSLTNSLVVGVPLMKAMYGQMAVDLVVQSSVIQSIIWLTVLLFVLEFRRSRLDVSSCNNTDTDNLQKDLEGSNCSVDHNNSNRPASFWVLMKVVWIKLAMNPNLYACIIALFWAFISNRWHFEMPSIMEGSVLIMSKAGTGTAMFSMGIFMALQEKFIACGTGLTVMGMVLRFIVGPAAMAIGCIAVGLHGDVLRVAIIQAALPQSITSFIFAKEYGLHAEVLSTAGFLLPPTPTEETCFLWRRIRRLNRASLLHETSGRHWVSWNMKSINNTGPLPVDPKSRKSCFCSFLPAASFLFLVFFTGSAFIVPDYKEKLSRWRIVDSFQNLKFVTCKNQCGPPGSEALPEGIVSKTSNLEMRPLWGFPKSKENSSSNLFTLAVGIKQRDIVDEMVKKFLSSNFTVMLFHYDGVVDEWKDYKWNDHVIHVSARNQTKWWFAKRFLHPDIVAEYNYIFLWDEDLGVKNFNPKRYVSIAESKGLEISQPALDMAKSEIHQQITARVRKSIVHRRTFKPGICDGNSRAPPCTGWVEMMAPVFSKAAWRCVWYMIQNDLIHAWGLDYQLGYCAQGDRIKNIGVVDAEYIVHYGRPTLGGTDENKESSHSNKGDRKLGEPSHSNKKDPRLEVRRQSFIEFKIFHKRWEKAAAEDKCWVDPYKEADKQSIPSFHLAGRAV</sequence>
<accession>A0ACB7H6P7</accession>